<organism evidence="4 5">
    <name type="scientific">Aquiflexum balticum DSM 16537</name>
    <dbReference type="NCBI Taxonomy" id="758820"/>
    <lineage>
        <taxon>Bacteria</taxon>
        <taxon>Pseudomonadati</taxon>
        <taxon>Bacteroidota</taxon>
        <taxon>Cytophagia</taxon>
        <taxon>Cytophagales</taxon>
        <taxon>Cyclobacteriaceae</taxon>
        <taxon>Aquiflexum</taxon>
    </lineage>
</organism>
<accession>A0A1W2H7Q8</accession>
<dbReference type="GO" id="GO:0009253">
    <property type="term" value="P:peptidoglycan catabolic process"/>
    <property type="evidence" value="ECO:0007669"/>
    <property type="project" value="InterPro"/>
</dbReference>
<dbReference type="GO" id="GO:0008745">
    <property type="term" value="F:N-acetylmuramoyl-L-alanine amidase activity"/>
    <property type="evidence" value="ECO:0007669"/>
    <property type="project" value="InterPro"/>
</dbReference>
<keyword evidence="5" id="KW-1185">Reference proteome</keyword>
<dbReference type="InterPro" id="IPR036505">
    <property type="entry name" value="Amidase/PGRP_sf"/>
</dbReference>
<gene>
    <name evidence="4" type="ORF">SAMN00777080_3190</name>
</gene>
<dbReference type="PANTHER" id="PTHR11022:SF41">
    <property type="entry name" value="PEPTIDOGLYCAN-RECOGNITION PROTEIN LC-RELATED"/>
    <property type="match status" value="1"/>
</dbReference>
<feature type="domain" description="Peptidoglycan recognition protein family" evidence="3">
    <location>
        <begin position="13"/>
        <end position="143"/>
    </location>
</feature>
<dbReference type="AlphaFoldDB" id="A0A1W2H7Q8"/>
<dbReference type="EMBL" id="LT838813">
    <property type="protein sequence ID" value="SMD44566.1"/>
    <property type="molecule type" value="Genomic_DNA"/>
</dbReference>
<evidence type="ECO:0000313" key="4">
    <source>
        <dbReference type="EMBL" id="SMD44566.1"/>
    </source>
</evidence>
<dbReference type="SMART" id="SM00701">
    <property type="entry name" value="PGRP"/>
    <property type="match status" value="1"/>
</dbReference>
<evidence type="ECO:0000259" key="2">
    <source>
        <dbReference type="SMART" id="SM00644"/>
    </source>
</evidence>
<evidence type="ECO:0000313" key="5">
    <source>
        <dbReference type="Proteomes" id="UP000192333"/>
    </source>
</evidence>
<dbReference type="Proteomes" id="UP000192333">
    <property type="component" value="Chromosome I"/>
</dbReference>
<reference evidence="5" key="1">
    <citation type="submission" date="2017-04" db="EMBL/GenBank/DDBJ databases">
        <authorList>
            <person name="Varghese N."/>
            <person name="Submissions S."/>
        </authorList>
    </citation>
    <scope>NUCLEOTIDE SEQUENCE [LARGE SCALE GENOMIC DNA]</scope>
    <source>
        <strain evidence="5">DSM 16537</strain>
    </source>
</reference>
<dbReference type="Pfam" id="PF01510">
    <property type="entry name" value="Amidase_2"/>
    <property type="match status" value="1"/>
</dbReference>
<dbReference type="SUPFAM" id="SSF55846">
    <property type="entry name" value="N-acetylmuramoyl-L-alanine amidase-like"/>
    <property type="match status" value="1"/>
</dbReference>
<protein>
    <submittedName>
        <fullName evidence="4">Negative regulator of beta-lactamase expression</fullName>
    </submittedName>
</protein>
<feature type="domain" description="N-acetylmuramoyl-L-alanine amidase" evidence="2">
    <location>
        <begin position="22"/>
        <end position="152"/>
    </location>
</feature>
<dbReference type="SMART" id="SM00644">
    <property type="entry name" value="Ami_2"/>
    <property type="match status" value="1"/>
</dbReference>
<dbReference type="PANTHER" id="PTHR11022">
    <property type="entry name" value="PEPTIDOGLYCAN RECOGNITION PROTEIN"/>
    <property type="match status" value="1"/>
</dbReference>
<proteinExistence type="inferred from homology"/>
<dbReference type="InterPro" id="IPR015510">
    <property type="entry name" value="PGRP"/>
</dbReference>
<dbReference type="STRING" id="758820.SAMN00777080_3190"/>
<dbReference type="OrthoDB" id="653560at2"/>
<comment type="similarity">
    <text evidence="1">Belongs to the N-acetylmuramoyl-L-alanine amidase 2 family.</text>
</comment>
<dbReference type="Gene3D" id="3.40.80.10">
    <property type="entry name" value="Peptidoglycan recognition protein-like"/>
    <property type="match status" value="1"/>
</dbReference>
<sequence>MVDPLEIPGMKDVRMLLKKHHSKEYGYRPIKSVTYIAIHHSLTKSGSAEAFARYHVATNNWPGLGYHFVIEKDGIMKWCNEIEKSTYHVGNSNRFSVGICLTGDFRTEKPTDLQWKSLNTLTKWLMRELSIEPENVFGHSEFSGYASKQCPCLDMDKIRLSLKEKKQPSNKPFNFAKYYPNPTGKIYRLSELFSKINHLSPPELKKINPQLTSEATTKPPDVQIQPSPEAPISQEVSSEISTYIRMMEKEGYSINYDDSKDYNLNILGLRTPNHIPNKFDDSLVVFWKFNGTWHIKKYKITTDPGTGPLLNLNKKGNSNGTAILKKGQYKDSHIIGYHKKQYRALVQANPVTVIRDNNWDNILDFDNGREFTGIFGINIHRANEHRESQQVDAWSAGCQVFANPQDFKEFMDMCTKSNLEWRKNFTYSLINV</sequence>
<dbReference type="RefSeq" id="WP_084121364.1">
    <property type="nucleotide sequence ID" value="NZ_LT838813.1"/>
</dbReference>
<evidence type="ECO:0000256" key="1">
    <source>
        <dbReference type="ARBA" id="ARBA00007553"/>
    </source>
</evidence>
<name>A0A1W2H7Q8_9BACT</name>
<dbReference type="CDD" id="cd06583">
    <property type="entry name" value="PGRP"/>
    <property type="match status" value="1"/>
</dbReference>
<evidence type="ECO:0000259" key="3">
    <source>
        <dbReference type="SMART" id="SM00701"/>
    </source>
</evidence>
<dbReference type="InterPro" id="IPR002502">
    <property type="entry name" value="Amidase_domain"/>
</dbReference>
<dbReference type="InterPro" id="IPR006619">
    <property type="entry name" value="PGRP_domain_met/bac"/>
</dbReference>
<dbReference type="GO" id="GO:0008270">
    <property type="term" value="F:zinc ion binding"/>
    <property type="evidence" value="ECO:0007669"/>
    <property type="project" value="InterPro"/>
</dbReference>